<sequence>MATTTTTTYHLRHHQASPPPSLPSTAFTTNPTHHRRKSPTIPHTSAHFYRYKMLRGKWAEVRGIVGDLRRWWVGLVVEEVLGSDGGGEASGLMIRTLSERDGTLNAAPPTVDLLIHVLFVLTKQVKIAVCGLLYIVVAIMGPQRSVLELGREDLCTLIFTLSAMPLDRMSTSVKCFSVLKPGGLLFFTDYGNA</sequence>
<dbReference type="Proteomes" id="UP001151760">
    <property type="component" value="Unassembled WGS sequence"/>
</dbReference>
<name>A0ABQ5HW75_9ASTR</name>
<proteinExistence type="predicted"/>
<evidence type="ECO:0000256" key="1">
    <source>
        <dbReference type="SAM" id="MobiDB-lite"/>
    </source>
</evidence>
<reference evidence="2" key="1">
    <citation type="journal article" date="2022" name="Int. J. Mol. Sci.">
        <title>Draft Genome of Tanacetum Coccineum: Genomic Comparison of Closely Related Tanacetum-Family Plants.</title>
        <authorList>
            <person name="Yamashiro T."/>
            <person name="Shiraishi A."/>
            <person name="Nakayama K."/>
            <person name="Satake H."/>
        </authorList>
    </citation>
    <scope>NUCLEOTIDE SEQUENCE</scope>
</reference>
<comment type="caution">
    <text evidence="2">The sequence shown here is derived from an EMBL/GenBank/DDBJ whole genome shotgun (WGS) entry which is preliminary data.</text>
</comment>
<reference evidence="2" key="2">
    <citation type="submission" date="2022-01" db="EMBL/GenBank/DDBJ databases">
        <authorList>
            <person name="Yamashiro T."/>
            <person name="Shiraishi A."/>
            <person name="Satake H."/>
            <person name="Nakayama K."/>
        </authorList>
    </citation>
    <scope>NUCLEOTIDE SEQUENCE</scope>
</reference>
<gene>
    <name evidence="2" type="ORF">Tco_1080951</name>
</gene>
<accession>A0ABQ5HW75</accession>
<evidence type="ECO:0000313" key="2">
    <source>
        <dbReference type="EMBL" id="GJT92106.1"/>
    </source>
</evidence>
<dbReference type="EMBL" id="BQNB010020079">
    <property type="protein sequence ID" value="GJT92106.1"/>
    <property type="molecule type" value="Genomic_DNA"/>
</dbReference>
<keyword evidence="3" id="KW-1185">Reference proteome</keyword>
<evidence type="ECO:0000313" key="3">
    <source>
        <dbReference type="Proteomes" id="UP001151760"/>
    </source>
</evidence>
<feature type="region of interest" description="Disordered" evidence="1">
    <location>
        <begin position="1"/>
        <end position="41"/>
    </location>
</feature>
<organism evidence="2 3">
    <name type="scientific">Tanacetum coccineum</name>
    <dbReference type="NCBI Taxonomy" id="301880"/>
    <lineage>
        <taxon>Eukaryota</taxon>
        <taxon>Viridiplantae</taxon>
        <taxon>Streptophyta</taxon>
        <taxon>Embryophyta</taxon>
        <taxon>Tracheophyta</taxon>
        <taxon>Spermatophyta</taxon>
        <taxon>Magnoliopsida</taxon>
        <taxon>eudicotyledons</taxon>
        <taxon>Gunneridae</taxon>
        <taxon>Pentapetalae</taxon>
        <taxon>asterids</taxon>
        <taxon>campanulids</taxon>
        <taxon>Asterales</taxon>
        <taxon>Asteraceae</taxon>
        <taxon>Asteroideae</taxon>
        <taxon>Anthemideae</taxon>
        <taxon>Anthemidinae</taxon>
        <taxon>Tanacetum</taxon>
    </lineage>
</organism>
<protein>
    <submittedName>
        <fullName evidence="2">Uncharacterized protein</fullName>
    </submittedName>
</protein>